<evidence type="ECO:0000313" key="2">
    <source>
        <dbReference type="Proteomes" id="UP000031184"/>
    </source>
</evidence>
<comment type="caution">
    <text evidence="1">The sequence shown here is derived from an EMBL/GenBank/DDBJ whole genome shotgun (WGS) entry which is preliminary data.</text>
</comment>
<organism evidence="1 2">
    <name type="scientific">Fusobacterium necrophorum subsp. funduliforme B35</name>
    <dbReference type="NCBI Taxonomy" id="1226633"/>
    <lineage>
        <taxon>Bacteria</taxon>
        <taxon>Fusobacteriati</taxon>
        <taxon>Fusobacteriota</taxon>
        <taxon>Fusobacteriia</taxon>
        <taxon>Fusobacteriales</taxon>
        <taxon>Fusobacteriaceae</taxon>
        <taxon>Fusobacterium</taxon>
    </lineage>
</organism>
<name>A0A0B4ESR2_9FUSO</name>
<dbReference type="Proteomes" id="UP000031184">
    <property type="component" value="Unassembled WGS sequence"/>
</dbReference>
<dbReference type="AlphaFoldDB" id="A0A0B4ESR2"/>
<gene>
    <name evidence="1" type="ORF">C095_01360</name>
</gene>
<sequence length="88" mass="9688">MEDNKRLKSWLKRKVRITEALFVAFLISGSVVYADTSAGLAIGENGEVISEITNGYYPSIISTKKSSSCFKRNGCCGDVFGYIRIEAI</sequence>
<reference evidence="1 2" key="1">
    <citation type="submission" date="2013-08" db="EMBL/GenBank/DDBJ databases">
        <title>An opportunistic ruminal bacterium that causes liver abscesses in cattle.</title>
        <authorList>
            <person name="Benahmed F.H."/>
            <person name="Rasmussen M."/>
            <person name="Harbottle H."/>
            <person name="Soppet D."/>
            <person name="Nagaraja T.G."/>
            <person name="Davidson M."/>
        </authorList>
    </citation>
    <scope>NUCLEOTIDE SEQUENCE [LARGE SCALE GENOMIC DNA]</scope>
    <source>
        <strain evidence="1 2">B35</strain>
    </source>
</reference>
<accession>A0A0B4ESR2</accession>
<evidence type="ECO:0000313" key="1">
    <source>
        <dbReference type="EMBL" id="KID50080.1"/>
    </source>
</evidence>
<dbReference type="EMBL" id="AUZI01000008">
    <property type="protein sequence ID" value="KID50080.1"/>
    <property type="molecule type" value="Genomic_DNA"/>
</dbReference>
<proteinExistence type="predicted"/>
<protein>
    <submittedName>
        <fullName evidence="1">Uncharacterized protein</fullName>
    </submittedName>
</protein>